<proteinExistence type="predicted"/>
<accession>A0A8H5FN67</accession>
<dbReference type="EMBL" id="JAACJK010000001">
    <property type="protein sequence ID" value="KAF5342702.1"/>
    <property type="molecule type" value="Genomic_DNA"/>
</dbReference>
<dbReference type="Proteomes" id="UP000541558">
    <property type="component" value="Unassembled WGS sequence"/>
</dbReference>
<comment type="caution">
    <text evidence="1">The sequence shown here is derived from an EMBL/GenBank/DDBJ whole genome shotgun (WGS) entry which is preliminary data.</text>
</comment>
<evidence type="ECO:0000313" key="2">
    <source>
        <dbReference type="Proteomes" id="UP000541558"/>
    </source>
</evidence>
<reference evidence="1 2" key="1">
    <citation type="journal article" date="2020" name="ISME J.">
        <title>Uncovering the hidden diversity of litter-decomposition mechanisms in mushroom-forming fungi.</title>
        <authorList>
            <person name="Floudas D."/>
            <person name="Bentzer J."/>
            <person name="Ahren D."/>
            <person name="Johansson T."/>
            <person name="Persson P."/>
            <person name="Tunlid A."/>
        </authorList>
    </citation>
    <scope>NUCLEOTIDE SEQUENCE [LARGE SCALE GENOMIC DNA]</scope>
    <source>
        <strain evidence="1 2">CBS 175.51</strain>
    </source>
</reference>
<gene>
    <name evidence="1" type="ORF">D9611_001657</name>
</gene>
<organism evidence="1 2">
    <name type="scientific">Ephemerocybe angulata</name>
    <dbReference type="NCBI Taxonomy" id="980116"/>
    <lineage>
        <taxon>Eukaryota</taxon>
        <taxon>Fungi</taxon>
        <taxon>Dikarya</taxon>
        <taxon>Basidiomycota</taxon>
        <taxon>Agaricomycotina</taxon>
        <taxon>Agaricomycetes</taxon>
        <taxon>Agaricomycetidae</taxon>
        <taxon>Agaricales</taxon>
        <taxon>Agaricineae</taxon>
        <taxon>Psathyrellaceae</taxon>
        <taxon>Ephemerocybe</taxon>
    </lineage>
</organism>
<sequence length="458" mass="51095">MRRRSAQTRRLTPLEERIANARGGSPDRLWELYYYIEDPDDRSLEVIELVLGHLSIDNMKAHATALTQAVGARAVACIFILLACTHPNLRDLAIVPVGEAIEAICVWAHFCIHFELSPSDAELEFLETYNRVGRLLVQLSLYPALHARLASTAAYHKLAIRLWMTRGITNDLDYDRQYHALLALVNAIGDPEDDQTDLFIQQIMARSAKFATEFAEVTIERSHRIRDMVLISQIPPASVVDYIFFLVSIVCRATSACDSLRITFIKADYLVELSSDLNAMSAALVELDCAHLLKSMLQPTMLLAGHVYDPHTPFRSVRNSSDVLAGGLLTHTLRILASLPASEEHYTMQGVAIIQNLGKYTAYPSVIEELGRMPALGTFITRGLENDWRVSALWDAFCITIQRNLGAQRSFIKEGVLLCDNMLLSIARSPVKKKTGQLATEPNANTLETTTLVNAFMP</sequence>
<keyword evidence="2" id="KW-1185">Reference proteome</keyword>
<name>A0A8H5FN67_9AGAR</name>
<dbReference type="AlphaFoldDB" id="A0A8H5FN67"/>
<evidence type="ECO:0000313" key="1">
    <source>
        <dbReference type="EMBL" id="KAF5342702.1"/>
    </source>
</evidence>
<dbReference type="OrthoDB" id="10337568at2759"/>
<protein>
    <submittedName>
        <fullName evidence="1">Uncharacterized protein</fullName>
    </submittedName>
</protein>